<protein>
    <submittedName>
        <fullName evidence="1">Uncharacterized protein</fullName>
    </submittedName>
</protein>
<accession>A0ACB9RW99</accession>
<organism evidence="1 2">
    <name type="scientific">Melastoma candidum</name>
    <dbReference type="NCBI Taxonomy" id="119954"/>
    <lineage>
        <taxon>Eukaryota</taxon>
        <taxon>Viridiplantae</taxon>
        <taxon>Streptophyta</taxon>
        <taxon>Embryophyta</taxon>
        <taxon>Tracheophyta</taxon>
        <taxon>Spermatophyta</taxon>
        <taxon>Magnoliopsida</taxon>
        <taxon>eudicotyledons</taxon>
        <taxon>Gunneridae</taxon>
        <taxon>Pentapetalae</taxon>
        <taxon>rosids</taxon>
        <taxon>malvids</taxon>
        <taxon>Myrtales</taxon>
        <taxon>Melastomataceae</taxon>
        <taxon>Melastomatoideae</taxon>
        <taxon>Melastomateae</taxon>
        <taxon>Melastoma</taxon>
    </lineage>
</organism>
<proteinExistence type="predicted"/>
<reference evidence="2" key="1">
    <citation type="journal article" date="2023" name="Front. Plant Sci.">
        <title>Chromosomal-level genome assembly of Melastoma candidum provides insights into trichome evolution.</title>
        <authorList>
            <person name="Zhong Y."/>
            <person name="Wu W."/>
            <person name="Sun C."/>
            <person name="Zou P."/>
            <person name="Liu Y."/>
            <person name="Dai S."/>
            <person name="Zhou R."/>
        </authorList>
    </citation>
    <scope>NUCLEOTIDE SEQUENCE [LARGE SCALE GENOMIC DNA]</scope>
</reference>
<sequence length="82" mass="9088">MLLLVSPRNFHLSVASISECKRPTSSRSLSWGCLPPSEANTVSVHSKITRKTTPRETLANILFLRENVEGGRGESMESTMKE</sequence>
<evidence type="ECO:0000313" key="1">
    <source>
        <dbReference type="EMBL" id="KAI4383277.1"/>
    </source>
</evidence>
<dbReference type="EMBL" id="CM042882">
    <property type="protein sequence ID" value="KAI4383277.1"/>
    <property type="molecule type" value="Genomic_DNA"/>
</dbReference>
<gene>
    <name evidence="1" type="ORF">MLD38_009135</name>
</gene>
<evidence type="ECO:0000313" key="2">
    <source>
        <dbReference type="Proteomes" id="UP001057402"/>
    </source>
</evidence>
<name>A0ACB9RW99_9MYRT</name>
<dbReference type="Proteomes" id="UP001057402">
    <property type="component" value="Chromosome 3"/>
</dbReference>
<keyword evidence="2" id="KW-1185">Reference proteome</keyword>
<comment type="caution">
    <text evidence="1">The sequence shown here is derived from an EMBL/GenBank/DDBJ whole genome shotgun (WGS) entry which is preliminary data.</text>
</comment>